<dbReference type="RefSeq" id="XP_001581523.1">
    <property type="nucleotide sequence ID" value="XM_001581473.1"/>
</dbReference>
<dbReference type="EMBL" id="DS113197">
    <property type="protein sequence ID" value="EAY20537.1"/>
    <property type="molecule type" value="Genomic_DNA"/>
</dbReference>
<feature type="compositionally biased region" description="Basic and acidic residues" evidence="1">
    <location>
        <begin position="284"/>
        <end position="295"/>
    </location>
</feature>
<dbReference type="SMR" id="A2DGE1"/>
<gene>
    <name evidence="2" type="ORF">TVAG_239100</name>
</gene>
<name>A2DGE1_TRIV3</name>
<proteinExistence type="predicted"/>
<evidence type="ECO:0000313" key="3">
    <source>
        <dbReference type="Proteomes" id="UP000001542"/>
    </source>
</evidence>
<organism evidence="2 3">
    <name type="scientific">Trichomonas vaginalis (strain ATCC PRA-98 / G3)</name>
    <dbReference type="NCBI Taxonomy" id="412133"/>
    <lineage>
        <taxon>Eukaryota</taxon>
        <taxon>Metamonada</taxon>
        <taxon>Parabasalia</taxon>
        <taxon>Trichomonadida</taxon>
        <taxon>Trichomonadidae</taxon>
        <taxon>Trichomonas</taxon>
    </lineage>
</organism>
<feature type="compositionally biased region" description="Basic residues" evidence="1">
    <location>
        <begin position="240"/>
        <end position="252"/>
    </location>
</feature>
<dbReference type="Proteomes" id="UP000001542">
    <property type="component" value="Unassembled WGS sequence"/>
</dbReference>
<dbReference type="AlphaFoldDB" id="A2DGE1"/>
<feature type="region of interest" description="Disordered" evidence="1">
    <location>
        <begin position="213"/>
        <end position="326"/>
    </location>
</feature>
<accession>A2DGE1</accession>
<dbReference type="VEuPathDB" id="TrichDB:TVAGG3_0966370"/>
<sequence length="339" mass="38678">MFIKNYLSSSVSDIDHLASKMEASANDIKAQGSAFNMLCTSLMDLVNKECQNYSEYFGRIVTNFNAITNAYYKCADLHLRAADDLKDISTRRAVVQRMEKDIDTTRKKLDAVVVKQTSLEAINPLTPSQMNQLQEAKTMKVELATQLKGLLVAFQEYKPKFDKFVFNRVKSAYEHYGQGLEIKGSLELSMYNSVMILFRSIRDHAKNPQQIISSYKPQGVQPDIVVKDTPNPAPQEEAPKKKKAPAKKKPRPKNSGEPGEIEIKGFMYDGKMDEEEKQQNNHPNEGEKTENKDLFTFDDEDKEFNVSYQVKKQEPEPFNPEIDESKLDVNEIAKELNLE</sequence>
<evidence type="ECO:0000256" key="1">
    <source>
        <dbReference type="SAM" id="MobiDB-lite"/>
    </source>
</evidence>
<dbReference type="VEuPathDB" id="TrichDB:TVAG_239100"/>
<evidence type="ECO:0008006" key="4">
    <source>
        <dbReference type="Google" id="ProtNLM"/>
    </source>
</evidence>
<reference evidence="2" key="1">
    <citation type="submission" date="2006-10" db="EMBL/GenBank/DDBJ databases">
        <authorList>
            <person name="Amadeo P."/>
            <person name="Zhao Q."/>
            <person name="Wortman J."/>
            <person name="Fraser-Liggett C."/>
            <person name="Carlton J."/>
        </authorList>
    </citation>
    <scope>NUCLEOTIDE SEQUENCE</scope>
    <source>
        <strain evidence="2">G3</strain>
    </source>
</reference>
<keyword evidence="3" id="KW-1185">Reference proteome</keyword>
<dbReference type="KEGG" id="tva:5466076"/>
<reference evidence="2" key="2">
    <citation type="journal article" date="2007" name="Science">
        <title>Draft genome sequence of the sexually transmitted pathogen Trichomonas vaginalis.</title>
        <authorList>
            <person name="Carlton J.M."/>
            <person name="Hirt R.P."/>
            <person name="Silva J.C."/>
            <person name="Delcher A.L."/>
            <person name="Schatz M."/>
            <person name="Zhao Q."/>
            <person name="Wortman J.R."/>
            <person name="Bidwell S.L."/>
            <person name="Alsmark U.C.M."/>
            <person name="Besteiro S."/>
            <person name="Sicheritz-Ponten T."/>
            <person name="Noel C.J."/>
            <person name="Dacks J.B."/>
            <person name="Foster P.G."/>
            <person name="Simillion C."/>
            <person name="Van de Peer Y."/>
            <person name="Miranda-Saavedra D."/>
            <person name="Barton G.J."/>
            <person name="Westrop G.D."/>
            <person name="Mueller S."/>
            <person name="Dessi D."/>
            <person name="Fiori P.L."/>
            <person name="Ren Q."/>
            <person name="Paulsen I."/>
            <person name="Zhang H."/>
            <person name="Bastida-Corcuera F.D."/>
            <person name="Simoes-Barbosa A."/>
            <person name="Brown M.T."/>
            <person name="Hayes R.D."/>
            <person name="Mukherjee M."/>
            <person name="Okumura C.Y."/>
            <person name="Schneider R."/>
            <person name="Smith A.J."/>
            <person name="Vanacova S."/>
            <person name="Villalvazo M."/>
            <person name="Haas B.J."/>
            <person name="Pertea M."/>
            <person name="Feldblyum T.V."/>
            <person name="Utterback T.R."/>
            <person name="Shu C.L."/>
            <person name="Osoegawa K."/>
            <person name="de Jong P.J."/>
            <person name="Hrdy I."/>
            <person name="Horvathova L."/>
            <person name="Zubacova Z."/>
            <person name="Dolezal P."/>
            <person name="Malik S.B."/>
            <person name="Logsdon J.M. Jr."/>
            <person name="Henze K."/>
            <person name="Gupta A."/>
            <person name="Wang C.C."/>
            <person name="Dunne R.L."/>
            <person name="Upcroft J.A."/>
            <person name="Upcroft P."/>
            <person name="White O."/>
            <person name="Salzberg S.L."/>
            <person name="Tang P."/>
            <person name="Chiu C.-H."/>
            <person name="Lee Y.-S."/>
            <person name="Embley T.M."/>
            <person name="Coombs G.H."/>
            <person name="Mottram J.C."/>
            <person name="Tachezy J."/>
            <person name="Fraser-Liggett C.M."/>
            <person name="Johnson P.J."/>
        </authorList>
    </citation>
    <scope>NUCLEOTIDE SEQUENCE [LARGE SCALE GENOMIC DNA]</scope>
    <source>
        <strain evidence="2">G3</strain>
    </source>
</reference>
<dbReference type="InParanoid" id="A2DGE1"/>
<evidence type="ECO:0000313" key="2">
    <source>
        <dbReference type="EMBL" id="EAY20537.1"/>
    </source>
</evidence>
<protein>
    <recommendedName>
        <fullName evidence="4">BAR domain-containing protein</fullName>
    </recommendedName>
</protein>